<dbReference type="EMBL" id="CM042028">
    <property type="protein sequence ID" value="KAI3799775.1"/>
    <property type="molecule type" value="Genomic_DNA"/>
</dbReference>
<reference evidence="2" key="1">
    <citation type="journal article" date="2022" name="Mol. Ecol. Resour.">
        <title>The genomes of chicory, endive, great burdock and yacon provide insights into Asteraceae palaeo-polyploidization history and plant inulin production.</title>
        <authorList>
            <person name="Fan W."/>
            <person name="Wang S."/>
            <person name="Wang H."/>
            <person name="Wang A."/>
            <person name="Jiang F."/>
            <person name="Liu H."/>
            <person name="Zhao H."/>
            <person name="Xu D."/>
            <person name="Zhang Y."/>
        </authorList>
    </citation>
    <scope>NUCLEOTIDE SEQUENCE [LARGE SCALE GENOMIC DNA]</scope>
    <source>
        <strain evidence="2">cv. Yunnan</strain>
    </source>
</reference>
<sequence length="352" mass="39973">MLRFPPVTMFSSPQSNQMFYFQQSVSVAQNDDSNVSSVVELKPLHTPPPESQPQRIGINHENHNPFQLRIRLYIPESSQKTVEKQFKRTPNLFPSRRQEDNSIYEMDDYTREMMDLKTLVTRTLEKKGVLAKIRAELRASVFEAIEEEDEAIVKDEGLPPALLGSCNDRAKQLHASPSGRLLTALICEYLDWAQLGHTLKVYLPECNLQKDAWKVELRDFSNKNGYDINRNGDSGPLLLDVLEGFLKFENQSQGRSNLDSRNRRPSSSSVVGGLAPLGRQGPGSQTSERRGGSSNSSYRNDDYNWRRYENDDNSEDINRASIALENLQLDRKARNLTSSWRHGGGGSNKDHM</sequence>
<protein>
    <submittedName>
        <fullName evidence="1">Uncharacterized protein</fullName>
    </submittedName>
</protein>
<comment type="caution">
    <text evidence="1">The sequence shown here is derived from an EMBL/GenBank/DDBJ whole genome shotgun (WGS) entry which is preliminary data.</text>
</comment>
<reference evidence="1 2" key="2">
    <citation type="journal article" date="2022" name="Mol. Ecol. Resour.">
        <title>The genomes of chicory, endive, great burdock and yacon provide insights into Asteraceae paleo-polyploidization history and plant inulin production.</title>
        <authorList>
            <person name="Fan W."/>
            <person name="Wang S."/>
            <person name="Wang H."/>
            <person name="Wang A."/>
            <person name="Jiang F."/>
            <person name="Liu H."/>
            <person name="Zhao H."/>
            <person name="Xu D."/>
            <person name="Zhang Y."/>
        </authorList>
    </citation>
    <scope>NUCLEOTIDE SEQUENCE [LARGE SCALE GENOMIC DNA]</scope>
    <source>
        <strain evidence="2">cv. Yunnan</strain>
        <tissue evidence="1">Leaves</tissue>
    </source>
</reference>
<evidence type="ECO:0000313" key="1">
    <source>
        <dbReference type="EMBL" id="KAI3799775.1"/>
    </source>
</evidence>
<organism evidence="1 2">
    <name type="scientific">Smallanthus sonchifolius</name>
    <dbReference type="NCBI Taxonomy" id="185202"/>
    <lineage>
        <taxon>Eukaryota</taxon>
        <taxon>Viridiplantae</taxon>
        <taxon>Streptophyta</taxon>
        <taxon>Embryophyta</taxon>
        <taxon>Tracheophyta</taxon>
        <taxon>Spermatophyta</taxon>
        <taxon>Magnoliopsida</taxon>
        <taxon>eudicotyledons</taxon>
        <taxon>Gunneridae</taxon>
        <taxon>Pentapetalae</taxon>
        <taxon>asterids</taxon>
        <taxon>campanulids</taxon>
        <taxon>Asterales</taxon>
        <taxon>Asteraceae</taxon>
        <taxon>Asteroideae</taxon>
        <taxon>Heliantheae alliance</taxon>
        <taxon>Millerieae</taxon>
        <taxon>Smallanthus</taxon>
    </lineage>
</organism>
<evidence type="ECO:0000313" key="2">
    <source>
        <dbReference type="Proteomes" id="UP001056120"/>
    </source>
</evidence>
<accession>A0ACB9HXC2</accession>
<name>A0ACB9HXC2_9ASTR</name>
<gene>
    <name evidence="1" type="ORF">L1987_35078</name>
</gene>
<keyword evidence="2" id="KW-1185">Reference proteome</keyword>
<proteinExistence type="predicted"/>
<dbReference type="Proteomes" id="UP001056120">
    <property type="component" value="Linkage Group LG11"/>
</dbReference>